<evidence type="ECO:0000313" key="4">
    <source>
        <dbReference type="Proteomes" id="UP000824633"/>
    </source>
</evidence>
<accession>A0ABN6J6S1</accession>
<dbReference type="Proteomes" id="UP000824633">
    <property type="component" value="Chromosome"/>
</dbReference>
<gene>
    <name evidence="3" type="ORF">psyc5s11_51550</name>
</gene>
<dbReference type="Gene3D" id="3.40.50.10490">
    <property type="entry name" value="Glucose-6-phosphate isomerase like protein, domain 1"/>
    <property type="match status" value="1"/>
</dbReference>
<protein>
    <submittedName>
        <fullName evidence="3">6-phospho 3-hexuloisomerase</fullName>
    </submittedName>
</protein>
<dbReference type="CDD" id="cd05005">
    <property type="entry name" value="SIS_PHI"/>
    <property type="match status" value="1"/>
</dbReference>
<dbReference type="SUPFAM" id="SSF53697">
    <property type="entry name" value="SIS domain"/>
    <property type="match status" value="1"/>
</dbReference>
<reference evidence="4" key="1">
    <citation type="submission" date="2021-07" db="EMBL/GenBank/DDBJ databases">
        <title>Complete genome sequencing of a Clostridium isolate.</title>
        <authorList>
            <person name="Ueki A."/>
            <person name="Tonouchi A."/>
        </authorList>
    </citation>
    <scope>NUCLEOTIDE SEQUENCE [LARGE SCALE GENOMIC DNA]</scope>
    <source>
        <strain evidence="4">C5S11</strain>
    </source>
</reference>
<dbReference type="Pfam" id="PF01380">
    <property type="entry name" value="SIS"/>
    <property type="match status" value="1"/>
</dbReference>
<dbReference type="EMBL" id="AP024849">
    <property type="protein sequence ID" value="BCZ49088.1"/>
    <property type="molecule type" value="Genomic_DNA"/>
</dbReference>
<evidence type="ECO:0000256" key="1">
    <source>
        <dbReference type="ARBA" id="ARBA00009235"/>
    </source>
</evidence>
<dbReference type="InterPro" id="IPR001347">
    <property type="entry name" value="SIS_dom"/>
</dbReference>
<dbReference type="NCBIfam" id="TIGR03127">
    <property type="entry name" value="RuMP_HxlB"/>
    <property type="match status" value="1"/>
</dbReference>
<proteinExistence type="inferred from homology"/>
<organism evidence="3 4">
    <name type="scientific">Clostridium gelidum</name>
    <dbReference type="NCBI Taxonomy" id="704125"/>
    <lineage>
        <taxon>Bacteria</taxon>
        <taxon>Bacillati</taxon>
        <taxon>Bacillota</taxon>
        <taxon>Clostridia</taxon>
        <taxon>Eubacteriales</taxon>
        <taxon>Clostridiaceae</taxon>
        <taxon>Clostridium</taxon>
    </lineage>
</organism>
<keyword evidence="4" id="KW-1185">Reference proteome</keyword>
<feature type="domain" description="SIS" evidence="2">
    <location>
        <begin position="26"/>
        <end position="159"/>
    </location>
</feature>
<dbReference type="InterPro" id="IPR046348">
    <property type="entry name" value="SIS_dom_sf"/>
</dbReference>
<comment type="similarity">
    <text evidence="1">Belongs to the SIS family. PHI subfamily.</text>
</comment>
<dbReference type="RefSeq" id="WP_224035293.1">
    <property type="nucleotide sequence ID" value="NZ_AP024849.1"/>
</dbReference>
<dbReference type="InterPro" id="IPR017552">
    <property type="entry name" value="PHI/rmpB"/>
</dbReference>
<evidence type="ECO:0000313" key="3">
    <source>
        <dbReference type="EMBL" id="BCZ49088.1"/>
    </source>
</evidence>
<sequence length="180" mass="19591">MRTIDQILDEIKDVIEKVDEEQVKKIMNVLKKGTRIFVDGEGRSGFQAKGFAMRLMHIGYNSYVMGETITPALKKGDIFLSISGSGKTKNILSNAKAAKDLGLTIIGVTSKKDSPLGEVSDLVLEVPGKTKNDNGVASIQLLSSLFDQSVHIVLDDLCLLISKKDNLSDSEASKNHINVE</sequence>
<dbReference type="PROSITE" id="PS51464">
    <property type="entry name" value="SIS"/>
    <property type="match status" value="1"/>
</dbReference>
<dbReference type="PANTHER" id="PTHR43443">
    <property type="entry name" value="3-HEXULOSE-6-PHOSPHATE ISOMERASE"/>
    <property type="match status" value="1"/>
</dbReference>
<evidence type="ECO:0000259" key="2">
    <source>
        <dbReference type="PROSITE" id="PS51464"/>
    </source>
</evidence>
<dbReference type="PANTHER" id="PTHR43443:SF1">
    <property type="entry name" value="3-HEXULOSE-6-PHOSPHATE ISOMERASE"/>
    <property type="match status" value="1"/>
</dbReference>
<name>A0ABN6J6S1_9CLOT</name>